<dbReference type="SMART" id="SM00824">
    <property type="entry name" value="PKS_TE"/>
    <property type="match status" value="1"/>
</dbReference>
<dbReference type="GO" id="GO:0016874">
    <property type="term" value="F:ligase activity"/>
    <property type="evidence" value="ECO:0007669"/>
    <property type="project" value="UniProtKB-KW"/>
</dbReference>
<accession>A0A017SU19</accession>
<evidence type="ECO:0000259" key="6">
    <source>
        <dbReference type="PROSITE" id="PS50075"/>
    </source>
</evidence>
<dbReference type="Gene3D" id="3.40.50.1820">
    <property type="entry name" value="alpha/beta hydrolase"/>
    <property type="match status" value="1"/>
</dbReference>
<dbReference type="GO" id="GO:0031177">
    <property type="term" value="F:phosphopantetheine binding"/>
    <property type="evidence" value="ECO:0007669"/>
    <property type="project" value="InterPro"/>
</dbReference>
<dbReference type="PANTHER" id="PTHR45527">
    <property type="entry name" value="NONRIBOSOMAL PEPTIDE SYNTHETASE"/>
    <property type="match status" value="1"/>
</dbReference>
<feature type="domain" description="Carrier" evidence="6">
    <location>
        <begin position="518"/>
        <end position="593"/>
    </location>
</feature>
<dbReference type="FunFam" id="2.30.38.10:FF:000001">
    <property type="entry name" value="Non-ribosomal peptide synthetase PvdI"/>
    <property type="match status" value="1"/>
</dbReference>
<dbReference type="FunFam" id="3.30.559.10:FF:000012">
    <property type="entry name" value="Non-ribosomal peptide synthetase"/>
    <property type="match status" value="1"/>
</dbReference>
<dbReference type="Pfam" id="PF00975">
    <property type="entry name" value="Thioesterase"/>
    <property type="match status" value="1"/>
</dbReference>
<dbReference type="InterPro" id="IPR006162">
    <property type="entry name" value="Ppantetheine_attach_site"/>
</dbReference>
<comment type="cofactor">
    <cofactor evidence="1">
        <name>pantetheine 4'-phosphate</name>
        <dbReference type="ChEBI" id="CHEBI:47942"/>
    </cofactor>
</comment>
<dbReference type="Gene3D" id="3.30.559.30">
    <property type="entry name" value="Nonribosomal peptide synthetase, condensation domain"/>
    <property type="match status" value="1"/>
</dbReference>
<dbReference type="CDD" id="cd19540">
    <property type="entry name" value="LCL_NRPS-like"/>
    <property type="match status" value="1"/>
</dbReference>
<proteinExistence type="predicted"/>
<dbReference type="PROSITE" id="PS00012">
    <property type="entry name" value="PHOSPHOPANTETHEINE"/>
    <property type="match status" value="2"/>
</dbReference>
<dbReference type="InterPro" id="IPR036736">
    <property type="entry name" value="ACP-like_sf"/>
</dbReference>
<evidence type="ECO:0000256" key="3">
    <source>
        <dbReference type="ARBA" id="ARBA00022553"/>
    </source>
</evidence>
<dbReference type="SMART" id="SM00823">
    <property type="entry name" value="PKS_PP"/>
    <property type="match status" value="2"/>
</dbReference>
<dbReference type="FunFam" id="3.40.50.12780:FF:000012">
    <property type="entry name" value="Non-ribosomal peptide synthetase"/>
    <property type="match status" value="1"/>
</dbReference>
<dbReference type="EMBL" id="ASRX01000109">
    <property type="protein sequence ID" value="EYF00459.1"/>
    <property type="molecule type" value="Genomic_DNA"/>
</dbReference>
<dbReference type="SUPFAM" id="SSF53335">
    <property type="entry name" value="S-adenosyl-L-methionine-dependent methyltransferases"/>
    <property type="match status" value="1"/>
</dbReference>
<dbReference type="GO" id="GO:0043041">
    <property type="term" value="P:amino acid activation for nonribosomal peptide biosynthetic process"/>
    <property type="evidence" value="ECO:0007669"/>
    <property type="project" value="TreeGrafter"/>
</dbReference>
<dbReference type="InterPro" id="IPR020806">
    <property type="entry name" value="PKS_PP-bd"/>
</dbReference>
<keyword evidence="4" id="KW-0677">Repeat</keyword>
<dbReference type="Gene3D" id="3.40.50.980">
    <property type="match status" value="2"/>
</dbReference>
<evidence type="ECO:0000313" key="7">
    <source>
        <dbReference type="EMBL" id="EYF00459.1"/>
    </source>
</evidence>
<feature type="domain" description="Carrier" evidence="6">
    <location>
        <begin position="1572"/>
        <end position="1647"/>
    </location>
</feature>
<dbReference type="Pfam" id="PF00550">
    <property type="entry name" value="PP-binding"/>
    <property type="match status" value="2"/>
</dbReference>
<dbReference type="Gene3D" id="1.10.1200.10">
    <property type="entry name" value="ACP-like"/>
    <property type="match status" value="1"/>
</dbReference>
<dbReference type="InterPro" id="IPR023213">
    <property type="entry name" value="CAT-like_dom_sf"/>
</dbReference>
<dbReference type="PROSITE" id="PS00455">
    <property type="entry name" value="AMP_BINDING"/>
    <property type="match status" value="1"/>
</dbReference>
<keyword evidence="7" id="KW-0436">Ligase</keyword>
<dbReference type="InterPro" id="IPR029063">
    <property type="entry name" value="SAM-dependent_MTases_sf"/>
</dbReference>
<dbReference type="Pfam" id="PF00668">
    <property type="entry name" value="Condensation"/>
    <property type="match status" value="1"/>
</dbReference>
<dbReference type="CDD" id="cd02440">
    <property type="entry name" value="AdoMet_MTases"/>
    <property type="match status" value="1"/>
</dbReference>
<dbReference type="SUPFAM" id="SSF53474">
    <property type="entry name" value="alpha/beta-Hydrolases"/>
    <property type="match status" value="1"/>
</dbReference>
<dbReference type="SUPFAM" id="SSF56801">
    <property type="entry name" value="Acetyl-CoA synthetase-like"/>
    <property type="match status" value="2"/>
</dbReference>
<dbReference type="InterPro" id="IPR001031">
    <property type="entry name" value="Thioesterase"/>
</dbReference>
<dbReference type="InterPro" id="IPR000873">
    <property type="entry name" value="AMP-dep_synth/lig_dom"/>
</dbReference>
<dbReference type="SUPFAM" id="SSF52777">
    <property type="entry name" value="CoA-dependent acyltransferases"/>
    <property type="match status" value="2"/>
</dbReference>
<dbReference type="PANTHER" id="PTHR45527:SF1">
    <property type="entry name" value="FATTY ACID SYNTHASE"/>
    <property type="match status" value="1"/>
</dbReference>
<dbReference type="GO" id="GO:0005829">
    <property type="term" value="C:cytosol"/>
    <property type="evidence" value="ECO:0007669"/>
    <property type="project" value="TreeGrafter"/>
</dbReference>
<protein>
    <submittedName>
        <fullName evidence="7">Long-chain-fatty-acid--CoA ligase</fullName>
    </submittedName>
</protein>
<keyword evidence="8" id="KW-1185">Reference proteome</keyword>
<keyword evidence="3" id="KW-0597">Phosphoprotein</keyword>
<dbReference type="InterPro" id="IPR025110">
    <property type="entry name" value="AMP-bd_C"/>
</dbReference>
<reference evidence="7 8" key="1">
    <citation type="submission" date="2013-05" db="EMBL/GenBank/DDBJ databases">
        <title>Genome assembly of Chondromyces apiculatus DSM 436.</title>
        <authorList>
            <person name="Sharma G."/>
            <person name="Khatri I."/>
            <person name="Kaur C."/>
            <person name="Mayilraj S."/>
            <person name="Subramanian S."/>
        </authorList>
    </citation>
    <scope>NUCLEOTIDE SEQUENCE [LARGE SCALE GENOMIC DNA]</scope>
    <source>
        <strain evidence="7 8">DSM 436</strain>
    </source>
</reference>
<dbReference type="CDD" id="cd12117">
    <property type="entry name" value="A_NRPS_Srf_like"/>
    <property type="match status" value="1"/>
</dbReference>
<dbReference type="Gene3D" id="3.30.300.30">
    <property type="match status" value="3"/>
</dbReference>
<dbReference type="eggNOG" id="COG1020">
    <property type="taxonomic scope" value="Bacteria"/>
</dbReference>
<dbReference type="STRING" id="1192034.CAP_0549"/>
<dbReference type="InterPro" id="IPR013217">
    <property type="entry name" value="Methyltransf_12"/>
</dbReference>
<dbReference type="InterPro" id="IPR001242">
    <property type="entry name" value="Condensation_dom"/>
</dbReference>
<dbReference type="InterPro" id="IPR020802">
    <property type="entry name" value="TesA-like"/>
</dbReference>
<organism evidence="7 8">
    <name type="scientific">Chondromyces apiculatus DSM 436</name>
    <dbReference type="NCBI Taxonomy" id="1192034"/>
    <lineage>
        <taxon>Bacteria</taxon>
        <taxon>Pseudomonadati</taxon>
        <taxon>Myxococcota</taxon>
        <taxon>Polyangia</taxon>
        <taxon>Polyangiales</taxon>
        <taxon>Polyangiaceae</taxon>
        <taxon>Chondromyces</taxon>
    </lineage>
</organism>
<dbReference type="PROSITE" id="PS50075">
    <property type="entry name" value="CARRIER"/>
    <property type="match status" value="2"/>
</dbReference>
<dbReference type="InterPro" id="IPR009081">
    <property type="entry name" value="PP-bd_ACP"/>
</dbReference>
<feature type="region of interest" description="Disordered" evidence="5">
    <location>
        <begin position="499"/>
        <end position="520"/>
    </location>
</feature>
<dbReference type="GO" id="GO:0072330">
    <property type="term" value="P:monocarboxylic acid biosynthetic process"/>
    <property type="evidence" value="ECO:0007669"/>
    <property type="project" value="UniProtKB-ARBA"/>
</dbReference>
<evidence type="ECO:0000256" key="1">
    <source>
        <dbReference type="ARBA" id="ARBA00001957"/>
    </source>
</evidence>
<dbReference type="GO" id="GO:0009403">
    <property type="term" value="P:toxin biosynthetic process"/>
    <property type="evidence" value="ECO:0007669"/>
    <property type="project" value="UniProtKB-ARBA"/>
</dbReference>
<dbReference type="Pfam" id="PF00501">
    <property type="entry name" value="AMP-binding"/>
    <property type="match status" value="1"/>
</dbReference>
<evidence type="ECO:0000256" key="4">
    <source>
        <dbReference type="ARBA" id="ARBA00022737"/>
    </source>
</evidence>
<name>A0A017SU19_9BACT</name>
<sequence length="1913" mass="207332">MKVRGYRIELGEIEAQLSAHPAIAQAAVLVRQDGKDQDKRLVAYVVPADRDDKARDEQVERDQVSEWQQIYETHYATVDATRFGQDFSGWNSSYDGQGIPVEQMREWRDATVTRILSLRPKRVLEIGAGNALLLSQIAPHCESYWATDLSATVIETLARQLEHLPDLAERVVLRAQPAHDVEGLPEGTFDTIVINSVVQYFPSTDYLADVLRRALRLLAPGGSLFVGDVRNLELLRCFATAVQLRRADADTDMAALRRGVEHALLVEKELLISPAFFAALAATTTDLGGVDIRLKRGTHHNELTRYRYDAILRKLPHTPLPLGRAPKLTWEDIGTLPALEETLVTRRPGQLRLTDVPNRRLFQEAAATQALQEGRPASELLELLTGTLPEDLDPEAFSALGERCGYWVGITWSATALGALDVLFVSAEQAASALPVDVYLPASIAGMPLSAFTNDPSAARGTGALVATLREHLRQHLPEYMVPAALLILDRLPLTPNGKLDRNALPAPEHGQERTGQAARTPQEQMLGDLFAEVLGLPQVGIDENFFDLGGHSLLATRLIGRIRATFGVELALRSLFEAPSVAQLAAQLGHARQARLSLTVQARPDRLPLSFAQQRLWFLHEMEGRTATYNMPLALRLTGALNLPALQAALGDLVARHESLRTVFPQVEGTPHQVILGADATWPALSVISTDAAGLPGALASAARHGFDLSVEPPLRAALFVLAPDTHVLLLLLHHIVGDGWSMGPLSRDLAAAYAARCQGEPPAWSPLPVQYADYTLWQRTLLGDQSDAESLFARQLAHWTQALADLPEQLALPTDRPRPNVASYRGSAVGLQWDARLHQGLAALARQGGASLFMVLQAGFAALLSRLGAGHDIALGSPVAGRTDHALDGLVGFFVNTLVLRTDTSGDPTFRQLLGRVRETALGAYAHQDVPFEYLVEALNPTRSMSHHPLFQVMLAVQNAPDGAFELPGLRVEPVGTGGTATSRFDLSISLAERRGPDGAPRGIDGAIEYSSDLFDPATVETLMARWARLLEAVVADPDRPISRLDILAPGERRKLLVDHNATAHPVSCASLPALFQAQVDATPDAVAVISEGTAWTYAELNARANTLARRLIAAGVAPESAVGLLLERSLELVVAILAVVKAGGVYVPLDARYPLARMEHILRETRAAVLLTSVARKDTPLPQGAPIVVIDAAPVATDPGAPAVACHPDQVAYVMYTSGSTGVPKGIAITHGDVAHLALDPCWRTGHQERVLWHSPPAFDASTYEFWVPLLSGGQVVVAPAGELSTHTFKQVIAEAKVTSMFLTTALFNLLAEEDPRSFHTVREVWTGGEAVSPMSMQRVLDACPDTVIAHVYGPTETTTFATFHAMRPPHRIQGTVPIGKPMANMRAYVLDEGLQPVPQGVTGELYLAGAGLARGYVRRPGLTAERFVACPFGGGERMYRTGDRVRWNADGDVEFVGRADGQVKIRGFRIEPGEVEAQLSAHPDVAQAAVVVREDHPGEKRLVAYAVAAAGKTLDARALRDWLRPRLPEYMIPAAFLLLDALPLSRNGKLDRKALPAPDLGLSSTGRPPRTPREQLLCELFAEILGLPRVTIDDDFFELGGHSLLATRLVSRVRTTFGVDMGLRRLFEAPTVAGLAACLDIDSADDTLEVVLPLRAKGSRRPLFCLHPGGGMSWCYSGLMRHLDPDTPLYGIQARSLARPEPRPASVPAMAVDYANQLQLVQPTGPYCLLGWSSGGLVAHAVATELQRRGEQVALLALLDAYPIVDLALDEPLVRGEAEVLANLVECDPKELEGADGRLVYARVFEVLRSQGSALASLDERHLRATVEVLIHNAGLISDFKPAVFDGDMVLFSAAIGRKEQATPEVWRPYVSGTIETHSVDSRHHHMMQPAPLAHIGQIVAAKLRTIAR</sequence>
<comment type="caution">
    <text evidence="7">The sequence shown here is derived from an EMBL/GenBank/DDBJ whole genome shotgun (WGS) entry which is preliminary data.</text>
</comment>
<dbReference type="FunFam" id="3.40.50.980:FF:000001">
    <property type="entry name" value="Non-ribosomal peptide synthetase"/>
    <property type="match status" value="1"/>
</dbReference>
<evidence type="ECO:0000313" key="8">
    <source>
        <dbReference type="Proteomes" id="UP000019678"/>
    </source>
</evidence>
<dbReference type="Pfam" id="PF08242">
    <property type="entry name" value="Methyltransf_12"/>
    <property type="match status" value="1"/>
</dbReference>
<dbReference type="SUPFAM" id="SSF47336">
    <property type="entry name" value="ACP-like"/>
    <property type="match status" value="2"/>
</dbReference>
<dbReference type="Proteomes" id="UP000019678">
    <property type="component" value="Unassembled WGS sequence"/>
</dbReference>
<dbReference type="InterPro" id="IPR029058">
    <property type="entry name" value="AB_hydrolase_fold"/>
</dbReference>
<dbReference type="Pfam" id="PF13193">
    <property type="entry name" value="AMP-binding_C"/>
    <property type="match status" value="1"/>
</dbReference>
<evidence type="ECO:0000256" key="2">
    <source>
        <dbReference type="ARBA" id="ARBA00022450"/>
    </source>
</evidence>
<dbReference type="Gene3D" id="3.40.50.150">
    <property type="entry name" value="Vaccinia Virus protein VP39"/>
    <property type="match status" value="1"/>
</dbReference>
<dbReference type="NCBIfam" id="TIGR01733">
    <property type="entry name" value="AA-adenyl-dom"/>
    <property type="match status" value="1"/>
</dbReference>
<evidence type="ECO:0000256" key="5">
    <source>
        <dbReference type="SAM" id="MobiDB-lite"/>
    </source>
</evidence>
<dbReference type="Gene3D" id="3.30.559.10">
    <property type="entry name" value="Chloramphenicol acetyltransferase-like domain"/>
    <property type="match status" value="1"/>
</dbReference>
<dbReference type="FunFam" id="3.30.300.30:FF:000010">
    <property type="entry name" value="Enterobactin synthetase component F"/>
    <property type="match status" value="1"/>
</dbReference>
<dbReference type="InterPro" id="IPR010071">
    <property type="entry name" value="AA_adenyl_dom"/>
</dbReference>
<dbReference type="FunFam" id="1.10.1200.10:FF:000016">
    <property type="entry name" value="Non-ribosomal peptide synthase"/>
    <property type="match status" value="2"/>
</dbReference>
<dbReference type="Gene3D" id="2.30.38.10">
    <property type="entry name" value="Luciferase, Domain 3"/>
    <property type="match status" value="1"/>
</dbReference>
<keyword evidence="2" id="KW-0596">Phosphopantetheine</keyword>
<dbReference type="InterPro" id="IPR045851">
    <property type="entry name" value="AMP-bd_C_sf"/>
</dbReference>
<dbReference type="InterPro" id="IPR020845">
    <property type="entry name" value="AMP-binding_CS"/>
</dbReference>
<gene>
    <name evidence="7" type="ORF">CAP_0549</name>
</gene>